<dbReference type="PANTHER" id="PTHR11566:SF21">
    <property type="entry name" value="DYNAMIN RELATED PROTEIN 1, ISOFORM A"/>
    <property type="match status" value="1"/>
</dbReference>
<dbReference type="InterPro" id="IPR000375">
    <property type="entry name" value="Dynamin_stalk"/>
</dbReference>
<reference evidence="5 6" key="1">
    <citation type="journal article" date="2016" name="Genome Biol. Evol.">
        <title>Gene Family Evolution Reflects Adaptation to Soil Environmental Stressors in the Genome of the Collembolan Orchesella cincta.</title>
        <authorList>
            <person name="Faddeeva-Vakhrusheva A."/>
            <person name="Derks M.F."/>
            <person name="Anvar S.Y."/>
            <person name="Agamennone V."/>
            <person name="Suring W."/>
            <person name="Smit S."/>
            <person name="van Straalen N.M."/>
            <person name="Roelofs D."/>
        </authorList>
    </citation>
    <scope>NUCLEOTIDE SEQUENCE [LARGE SCALE GENOMIC DNA]</scope>
    <source>
        <tissue evidence="5">Mixed pool</tissue>
    </source>
</reference>
<dbReference type="InterPro" id="IPR001401">
    <property type="entry name" value="Dynamin_GTPase"/>
</dbReference>
<dbReference type="PANTHER" id="PTHR11566">
    <property type="entry name" value="DYNAMIN"/>
    <property type="match status" value="1"/>
</dbReference>
<evidence type="ECO:0000313" key="5">
    <source>
        <dbReference type="EMBL" id="ODM88091.1"/>
    </source>
</evidence>
<dbReference type="GO" id="GO:0005737">
    <property type="term" value="C:cytoplasm"/>
    <property type="evidence" value="ECO:0007669"/>
    <property type="project" value="TreeGrafter"/>
</dbReference>
<organism evidence="5 6">
    <name type="scientific">Orchesella cincta</name>
    <name type="common">Springtail</name>
    <name type="synonym">Podura cincta</name>
    <dbReference type="NCBI Taxonomy" id="48709"/>
    <lineage>
        <taxon>Eukaryota</taxon>
        <taxon>Metazoa</taxon>
        <taxon>Ecdysozoa</taxon>
        <taxon>Arthropoda</taxon>
        <taxon>Hexapoda</taxon>
        <taxon>Collembola</taxon>
        <taxon>Entomobryomorpha</taxon>
        <taxon>Entomobryoidea</taxon>
        <taxon>Orchesellidae</taxon>
        <taxon>Orchesellinae</taxon>
        <taxon>Orchesella</taxon>
    </lineage>
</organism>
<dbReference type="Gene3D" id="3.40.50.300">
    <property type="entry name" value="P-loop containing nucleotide triphosphate hydrolases"/>
    <property type="match status" value="1"/>
</dbReference>
<feature type="domain" description="Dynamin-type G" evidence="4">
    <location>
        <begin position="54"/>
        <end position="199"/>
    </location>
</feature>
<dbReference type="InterPro" id="IPR022812">
    <property type="entry name" value="Dynamin"/>
</dbReference>
<dbReference type="SUPFAM" id="SSF52540">
    <property type="entry name" value="P-loop containing nucleoside triphosphate hydrolases"/>
    <property type="match status" value="1"/>
</dbReference>
<accession>A0A1D2M5A7</accession>
<evidence type="ECO:0000256" key="2">
    <source>
        <dbReference type="ARBA" id="ARBA00023134"/>
    </source>
</evidence>
<feature type="compositionally biased region" description="Acidic residues" evidence="3">
    <location>
        <begin position="507"/>
        <end position="523"/>
    </location>
</feature>
<gene>
    <name evidence="5" type="ORF">Ocin01_18591</name>
</gene>
<dbReference type="GO" id="GO:0003924">
    <property type="term" value="F:GTPase activity"/>
    <property type="evidence" value="ECO:0007669"/>
    <property type="project" value="InterPro"/>
</dbReference>
<feature type="non-terminal residue" evidence="5">
    <location>
        <position position="570"/>
    </location>
</feature>
<dbReference type="GO" id="GO:0005874">
    <property type="term" value="C:microtubule"/>
    <property type="evidence" value="ECO:0007669"/>
    <property type="project" value="TreeGrafter"/>
</dbReference>
<dbReference type="Pfam" id="PF01031">
    <property type="entry name" value="Dynamin_M"/>
    <property type="match status" value="1"/>
</dbReference>
<protein>
    <submittedName>
        <fullName evidence="5">Dynamin-1-like protein</fullName>
    </submittedName>
</protein>
<evidence type="ECO:0000259" key="4">
    <source>
        <dbReference type="PROSITE" id="PS51718"/>
    </source>
</evidence>
<dbReference type="PRINTS" id="PR00195">
    <property type="entry name" value="DYNAMIN"/>
</dbReference>
<keyword evidence="2" id="KW-0342">GTP-binding</keyword>
<dbReference type="InterPro" id="IPR030381">
    <property type="entry name" value="G_DYNAMIN_dom"/>
</dbReference>
<dbReference type="SMART" id="SM00053">
    <property type="entry name" value="DYNc"/>
    <property type="match status" value="1"/>
</dbReference>
<dbReference type="Gene3D" id="1.20.120.1240">
    <property type="entry name" value="Dynamin, middle domain"/>
    <property type="match status" value="1"/>
</dbReference>
<dbReference type="GO" id="GO:0016020">
    <property type="term" value="C:membrane"/>
    <property type="evidence" value="ECO:0007669"/>
    <property type="project" value="TreeGrafter"/>
</dbReference>
<proteinExistence type="predicted"/>
<dbReference type="STRING" id="48709.A0A1D2M5A7"/>
<evidence type="ECO:0000313" key="6">
    <source>
        <dbReference type="Proteomes" id="UP000094527"/>
    </source>
</evidence>
<evidence type="ECO:0000256" key="1">
    <source>
        <dbReference type="ARBA" id="ARBA00022741"/>
    </source>
</evidence>
<dbReference type="InterPro" id="IPR027417">
    <property type="entry name" value="P-loop_NTPase"/>
</dbReference>
<dbReference type="GO" id="GO:0008017">
    <property type="term" value="F:microtubule binding"/>
    <property type="evidence" value="ECO:0007669"/>
    <property type="project" value="TreeGrafter"/>
</dbReference>
<dbReference type="PROSITE" id="PS51718">
    <property type="entry name" value="G_DYNAMIN_2"/>
    <property type="match status" value="1"/>
</dbReference>
<keyword evidence="6" id="KW-1185">Reference proteome</keyword>
<dbReference type="Proteomes" id="UP000094527">
    <property type="component" value="Unassembled WGS sequence"/>
</dbReference>
<feature type="region of interest" description="Disordered" evidence="3">
    <location>
        <begin position="487"/>
        <end position="528"/>
    </location>
</feature>
<dbReference type="EMBL" id="LJIJ01004124">
    <property type="protein sequence ID" value="ODM88091.1"/>
    <property type="molecule type" value="Genomic_DNA"/>
</dbReference>
<dbReference type="GO" id="GO:0005525">
    <property type="term" value="F:GTP binding"/>
    <property type="evidence" value="ECO:0007669"/>
    <property type="project" value="InterPro"/>
</dbReference>
<sequence length="570" mass="64623">MHYSVADTTPTHKDGLKPKISGLKENHELGTVMKKLNPLYDVYNKLNADGYKLDFNLPRIVVEGTQSHGKTSVLESICGENLLPKGDNIQTRCPIELQLRRSNEKWAEVSNDEGKRHTDMNAVRQLIEQHNTKIIESGQVISDDVFTVKYFSPRVVDLTLVDLPGLTEVAVKGQPEDLPVKIKAVVEKYISEPNSIILAKRTLVVLAKLDLAHDNNAYEALKGEKLSYNLGVIGVVNRSDSDIKENKSVDELREKEKEVLITKYPLVAGRNGVPYLIARLCDHLFRKVSDTLPDVKACIDQRLRKCEEHLTSIGPEEEAECRREKFIKYLNKFISDYRGQINGNRRRPSPGQYPVQAFINSIFKHEFKLDLKNKGWTNQQIDQIISKTQAMHFDRKSLDPTDAFQAFANLKMQELKPLVLTCAKQVYDKMLKAIRISFDAEADKRYPNLNSNIALCVTELCTEKYESLQKYLEKYIDSESDFGKFYDTDDDSDLDEKNDGSVAGDSQTDDDDIDGMGSSDDEDQGQHEANSCMELRKILDDSTVAMTKWMTSCASRSLCSGNELLLRKHL</sequence>
<dbReference type="AlphaFoldDB" id="A0A1D2M5A7"/>
<feature type="compositionally biased region" description="Basic and acidic residues" evidence="3">
    <location>
        <begin position="10"/>
        <end position="21"/>
    </location>
</feature>
<comment type="caution">
    <text evidence="5">The sequence shown here is derived from an EMBL/GenBank/DDBJ whole genome shotgun (WGS) entry which is preliminary data.</text>
</comment>
<keyword evidence="1" id="KW-0547">Nucleotide-binding</keyword>
<dbReference type="OrthoDB" id="5061070at2759"/>
<name>A0A1D2M5A7_ORCCI</name>
<feature type="region of interest" description="Disordered" evidence="3">
    <location>
        <begin position="1"/>
        <end position="21"/>
    </location>
</feature>
<evidence type="ECO:0000256" key="3">
    <source>
        <dbReference type="SAM" id="MobiDB-lite"/>
    </source>
</evidence>
<dbReference type="CDD" id="cd08771">
    <property type="entry name" value="DLP_1"/>
    <property type="match status" value="1"/>
</dbReference>